<dbReference type="Pfam" id="PF00069">
    <property type="entry name" value="Pkinase"/>
    <property type="match status" value="1"/>
</dbReference>
<dbReference type="PANTHER" id="PTHR43289:SF34">
    <property type="entry name" value="SERINE_THREONINE-PROTEIN KINASE YBDM-RELATED"/>
    <property type="match status" value="1"/>
</dbReference>
<reference evidence="8 9" key="1">
    <citation type="submission" date="2016-10" db="EMBL/GenBank/DDBJ databases">
        <authorList>
            <person name="de Groot N.N."/>
        </authorList>
    </citation>
    <scope>NUCLEOTIDE SEQUENCE [LARGE SCALE GENOMIC DNA]</scope>
    <source>
        <strain evidence="8 9">CGMCC 4.5739</strain>
    </source>
</reference>
<dbReference type="OrthoDB" id="9762169at2"/>
<dbReference type="SUPFAM" id="SSF56112">
    <property type="entry name" value="Protein kinase-like (PK-like)"/>
    <property type="match status" value="1"/>
</dbReference>
<dbReference type="Proteomes" id="UP000199207">
    <property type="component" value="Unassembled WGS sequence"/>
</dbReference>
<evidence type="ECO:0000256" key="4">
    <source>
        <dbReference type="ARBA" id="ARBA00022840"/>
    </source>
</evidence>
<dbReference type="InterPro" id="IPR017441">
    <property type="entry name" value="Protein_kinase_ATP_BS"/>
</dbReference>
<dbReference type="Gene3D" id="3.30.200.20">
    <property type="entry name" value="Phosphorylase Kinase, domain 1"/>
    <property type="match status" value="1"/>
</dbReference>
<dbReference type="PANTHER" id="PTHR43289">
    <property type="entry name" value="MITOGEN-ACTIVATED PROTEIN KINASE KINASE KINASE 20-RELATED"/>
    <property type="match status" value="1"/>
</dbReference>
<keyword evidence="3 8" id="KW-0418">Kinase</keyword>
<evidence type="ECO:0000256" key="2">
    <source>
        <dbReference type="ARBA" id="ARBA00022741"/>
    </source>
</evidence>
<feature type="binding site" evidence="5">
    <location>
        <position position="43"/>
    </location>
    <ligand>
        <name>ATP</name>
        <dbReference type="ChEBI" id="CHEBI:30616"/>
    </ligand>
</feature>
<dbReference type="PROSITE" id="PS00107">
    <property type="entry name" value="PROTEIN_KINASE_ATP"/>
    <property type="match status" value="1"/>
</dbReference>
<evidence type="ECO:0000256" key="1">
    <source>
        <dbReference type="ARBA" id="ARBA00022679"/>
    </source>
</evidence>
<evidence type="ECO:0000256" key="6">
    <source>
        <dbReference type="SAM" id="MobiDB-lite"/>
    </source>
</evidence>
<keyword evidence="1" id="KW-0808">Transferase</keyword>
<dbReference type="STRING" id="910347.SAMN05421773_10163"/>
<dbReference type="GO" id="GO:0005524">
    <property type="term" value="F:ATP binding"/>
    <property type="evidence" value="ECO:0007669"/>
    <property type="project" value="UniProtKB-UniRule"/>
</dbReference>
<feature type="compositionally biased region" description="Pro residues" evidence="6">
    <location>
        <begin position="386"/>
        <end position="398"/>
    </location>
</feature>
<feature type="region of interest" description="Disordered" evidence="6">
    <location>
        <begin position="452"/>
        <end position="486"/>
    </location>
</feature>
<organism evidence="8 9">
    <name type="scientific">Streptomyces aidingensis</name>
    <dbReference type="NCBI Taxonomy" id="910347"/>
    <lineage>
        <taxon>Bacteria</taxon>
        <taxon>Bacillati</taxon>
        <taxon>Actinomycetota</taxon>
        <taxon>Actinomycetes</taxon>
        <taxon>Kitasatosporales</taxon>
        <taxon>Streptomycetaceae</taxon>
        <taxon>Streptomyces</taxon>
    </lineage>
</organism>
<keyword evidence="9" id="KW-1185">Reference proteome</keyword>
<dbReference type="EMBL" id="FOLM01000001">
    <property type="protein sequence ID" value="SFB80644.1"/>
    <property type="molecule type" value="Genomic_DNA"/>
</dbReference>
<dbReference type="InterPro" id="IPR000719">
    <property type="entry name" value="Prot_kinase_dom"/>
</dbReference>
<evidence type="ECO:0000313" key="9">
    <source>
        <dbReference type="Proteomes" id="UP000199207"/>
    </source>
</evidence>
<keyword evidence="2 5" id="KW-0547">Nucleotide-binding</keyword>
<name>A0A1I1E0Q1_9ACTN</name>
<evidence type="ECO:0000256" key="3">
    <source>
        <dbReference type="ARBA" id="ARBA00022777"/>
    </source>
</evidence>
<dbReference type="AlphaFoldDB" id="A0A1I1E0Q1"/>
<dbReference type="InterPro" id="IPR008271">
    <property type="entry name" value="Ser/Thr_kinase_AS"/>
</dbReference>
<gene>
    <name evidence="8" type="ORF">SAMN05421773_10163</name>
</gene>
<dbReference type="CDD" id="cd14014">
    <property type="entry name" value="STKc_PknB_like"/>
    <property type="match status" value="1"/>
</dbReference>
<sequence>MEPLAADDPRQIGPCRLLRRLGSGGMGRVYLGRNAGGRTVAVKVVHPHFAVDRQFRARFAREVAAARRVGGEWTAPVLDADPDAELPWVATGYVAGPDLQRTVAGQGPLPQRSLRVLGAGLAEALAAVHALGLVHRDIKPSNVLLTLDGPRLIDFGIARAMDTEATAELTATGMSVGSPGYMSPEQVVGRQVGAPSDVFQLGAVLAYAATGRRAFPGDNTAQLVYRVVHGEPDLAGVPQELRELIGRCLAKDEAARPVPAEIAAALAGPQGAAGLVAAGWLPSAVVEGLSRLAVELLDLEVAADPSAPPPAEPGGPGGPRTQAPPPTSGGTGPGPVPPLPAAQDGPERTTTGVPGTGAGTAPPRGVFGPPTSGYGYPGTVSAAMPTPSPSPAPSPYGTPPGGAGPATPPPDGRDGKGGGRRRATAAAAAALIPAIVLGCYLLGIPVDWRDTAGGDRPTPTPTSAGTEDSASTGTTGSTGPREQDALPESYVGTWTGEVEIMGGLPGGSVVITLEPGVVGEVLGTAEHTDMLAISTCTDRMTLETVAEDRITFAAEGDPDASDALEGVCAPGEFQMVLTPRDDGTVRFESLHPDATHQGLLTRQD</sequence>
<dbReference type="Gene3D" id="1.10.510.10">
    <property type="entry name" value="Transferase(Phosphotransferase) domain 1"/>
    <property type="match status" value="1"/>
</dbReference>
<evidence type="ECO:0000256" key="5">
    <source>
        <dbReference type="PROSITE-ProRule" id="PRU10141"/>
    </source>
</evidence>
<dbReference type="PROSITE" id="PS00108">
    <property type="entry name" value="PROTEIN_KINASE_ST"/>
    <property type="match status" value="1"/>
</dbReference>
<feature type="compositionally biased region" description="Low complexity" evidence="6">
    <location>
        <begin position="462"/>
        <end position="479"/>
    </location>
</feature>
<proteinExistence type="predicted"/>
<keyword evidence="8" id="KW-0723">Serine/threonine-protein kinase</keyword>
<dbReference type="GO" id="GO:0004674">
    <property type="term" value="F:protein serine/threonine kinase activity"/>
    <property type="evidence" value="ECO:0007669"/>
    <property type="project" value="UniProtKB-KW"/>
</dbReference>
<evidence type="ECO:0000313" key="8">
    <source>
        <dbReference type="EMBL" id="SFB80644.1"/>
    </source>
</evidence>
<feature type="domain" description="Protein kinase" evidence="7">
    <location>
        <begin position="15"/>
        <end position="281"/>
    </location>
</feature>
<protein>
    <submittedName>
        <fullName evidence="8">Serine/threonine protein kinase</fullName>
    </submittedName>
</protein>
<accession>A0A1I1E0Q1</accession>
<dbReference type="InterPro" id="IPR011009">
    <property type="entry name" value="Kinase-like_dom_sf"/>
</dbReference>
<dbReference type="SMART" id="SM00220">
    <property type="entry name" value="S_TKc"/>
    <property type="match status" value="1"/>
</dbReference>
<dbReference type="PROSITE" id="PS50011">
    <property type="entry name" value="PROTEIN_KINASE_DOM"/>
    <property type="match status" value="1"/>
</dbReference>
<feature type="region of interest" description="Disordered" evidence="6">
    <location>
        <begin position="303"/>
        <end position="421"/>
    </location>
</feature>
<dbReference type="RefSeq" id="WP_093836549.1">
    <property type="nucleotide sequence ID" value="NZ_FOLM01000001.1"/>
</dbReference>
<evidence type="ECO:0000259" key="7">
    <source>
        <dbReference type="PROSITE" id="PS50011"/>
    </source>
</evidence>
<keyword evidence="4 5" id="KW-0067">ATP-binding</keyword>
<feature type="compositionally biased region" description="Low complexity" evidence="6">
    <location>
        <begin position="348"/>
        <end position="385"/>
    </location>
</feature>